<dbReference type="PANTHER" id="PTHR43669">
    <property type="entry name" value="5-KETO-D-GLUCONATE 5-REDUCTASE"/>
    <property type="match status" value="1"/>
</dbReference>
<evidence type="ECO:0000256" key="1">
    <source>
        <dbReference type="ARBA" id="ARBA00006484"/>
    </source>
</evidence>
<dbReference type="GO" id="GO:0016491">
    <property type="term" value="F:oxidoreductase activity"/>
    <property type="evidence" value="ECO:0007669"/>
    <property type="project" value="UniProtKB-KW"/>
</dbReference>
<evidence type="ECO:0000313" key="3">
    <source>
        <dbReference type="EMBL" id="KAF2111046.1"/>
    </source>
</evidence>
<organism evidence="3 4">
    <name type="scientific">Lophiotrema nucula</name>
    <dbReference type="NCBI Taxonomy" id="690887"/>
    <lineage>
        <taxon>Eukaryota</taxon>
        <taxon>Fungi</taxon>
        <taxon>Dikarya</taxon>
        <taxon>Ascomycota</taxon>
        <taxon>Pezizomycotina</taxon>
        <taxon>Dothideomycetes</taxon>
        <taxon>Pleosporomycetidae</taxon>
        <taxon>Pleosporales</taxon>
        <taxon>Lophiotremataceae</taxon>
        <taxon>Lophiotrema</taxon>
    </lineage>
</organism>
<dbReference type="Gene3D" id="3.40.50.720">
    <property type="entry name" value="NAD(P)-binding Rossmann-like Domain"/>
    <property type="match status" value="1"/>
</dbReference>
<evidence type="ECO:0000313" key="4">
    <source>
        <dbReference type="Proteomes" id="UP000799770"/>
    </source>
</evidence>
<keyword evidence="4" id="KW-1185">Reference proteome</keyword>
<dbReference type="SUPFAM" id="SSF51735">
    <property type="entry name" value="NAD(P)-binding Rossmann-fold domains"/>
    <property type="match status" value="1"/>
</dbReference>
<evidence type="ECO:0000256" key="2">
    <source>
        <dbReference type="ARBA" id="ARBA00023002"/>
    </source>
</evidence>
<dbReference type="PANTHER" id="PTHR43669:SF4">
    <property type="entry name" value="SHORT-CHAIN DEHYDROGENASE"/>
    <property type="match status" value="1"/>
</dbReference>
<sequence length="230" mass="24395">MSSAPLVAIILGAGANVGQHVSRAFAVKGYRIGLVARSLKEADSTADTVNISADFSDPSSIVKAFDTTRNSLGSPSVVIYNAGAASANPANDPLSLPLADFTHDLSINTTSAFVAAQQAVLAFEGLPEHMPKTFIYTGNILNTTSIPTLMSLGVGKSATARMIESAATAYQDRGFRRVFYYCDERKVDGSAAYFDIDGPAHAEFYVHLAGAASQGPWQQTFVKNVGYKQF</sequence>
<dbReference type="AlphaFoldDB" id="A0A6A5YVN8"/>
<dbReference type="Pfam" id="PF00106">
    <property type="entry name" value="adh_short"/>
    <property type="match status" value="1"/>
</dbReference>
<accession>A0A6A5YVN8</accession>
<dbReference type="Proteomes" id="UP000799770">
    <property type="component" value="Unassembled WGS sequence"/>
</dbReference>
<protein>
    <submittedName>
        <fullName evidence="3">Putative short-chain dehydrogenase</fullName>
    </submittedName>
</protein>
<keyword evidence="2" id="KW-0560">Oxidoreductase</keyword>
<dbReference type="OrthoDB" id="5336600at2759"/>
<dbReference type="EMBL" id="ML977336">
    <property type="protein sequence ID" value="KAF2111046.1"/>
    <property type="molecule type" value="Genomic_DNA"/>
</dbReference>
<dbReference type="InterPro" id="IPR002347">
    <property type="entry name" value="SDR_fam"/>
</dbReference>
<name>A0A6A5YVN8_9PLEO</name>
<proteinExistence type="inferred from homology"/>
<dbReference type="InterPro" id="IPR036291">
    <property type="entry name" value="NAD(P)-bd_dom_sf"/>
</dbReference>
<comment type="similarity">
    <text evidence="1">Belongs to the short-chain dehydrogenases/reductases (SDR) family.</text>
</comment>
<reference evidence="3" key="1">
    <citation type="journal article" date="2020" name="Stud. Mycol.">
        <title>101 Dothideomycetes genomes: a test case for predicting lifestyles and emergence of pathogens.</title>
        <authorList>
            <person name="Haridas S."/>
            <person name="Albert R."/>
            <person name="Binder M."/>
            <person name="Bloem J."/>
            <person name="Labutti K."/>
            <person name="Salamov A."/>
            <person name="Andreopoulos B."/>
            <person name="Baker S."/>
            <person name="Barry K."/>
            <person name="Bills G."/>
            <person name="Bluhm B."/>
            <person name="Cannon C."/>
            <person name="Castanera R."/>
            <person name="Culley D."/>
            <person name="Daum C."/>
            <person name="Ezra D."/>
            <person name="Gonzalez J."/>
            <person name="Henrissat B."/>
            <person name="Kuo A."/>
            <person name="Liang C."/>
            <person name="Lipzen A."/>
            <person name="Lutzoni F."/>
            <person name="Magnuson J."/>
            <person name="Mondo S."/>
            <person name="Nolan M."/>
            <person name="Ohm R."/>
            <person name="Pangilinan J."/>
            <person name="Park H.-J."/>
            <person name="Ramirez L."/>
            <person name="Alfaro M."/>
            <person name="Sun H."/>
            <person name="Tritt A."/>
            <person name="Yoshinaga Y."/>
            <person name="Zwiers L.-H."/>
            <person name="Turgeon B."/>
            <person name="Goodwin S."/>
            <person name="Spatafora J."/>
            <person name="Crous P."/>
            <person name="Grigoriev I."/>
        </authorList>
    </citation>
    <scope>NUCLEOTIDE SEQUENCE</scope>
    <source>
        <strain evidence="3">CBS 627.86</strain>
    </source>
</reference>
<gene>
    <name evidence="3" type="ORF">BDV96DRAFT_500214</name>
</gene>